<protein>
    <recommendedName>
        <fullName evidence="3">HTH myb-type domain-containing protein</fullName>
    </recommendedName>
</protein>
<evidence type="ECO:0000313" key="2">
    <source>
        <dbReference type="Proteomes" id="UP000265703"/>
    </source>
</evidence>
<dbReference type="Proteomes" id="UP000265703">
    <property type="component" value="Unassembled WGS sequence"/>
</dbReference>
<evidence type="ECO:0008006" key="3">
    <source>
        <dbReference type="Google" id="ProtNLM"/>
    </source>
</evidence>
<accession>A0A397T8N2</accession>
<reference evidence="1 2" key="1">
    <citation type="submission" date="2018-06" db="EMBL/GenBank/DDBJ databases">
        <title>Comparative genomics reveals the genomic features of Rhizophagus irregularis, R. cerebriforme, R. diaphanum and Gigaspora rosea, and their symbiotic lifestyle signature.</title>
        <authorList>
            <person name="Morin E."/>
            <person name="San Clemente H."/>
            <person name="Chen E.C.H."/>
            <person name="De La Providencia I."/>
            <person name="Hainaut M."/>
            <person name="Kuo A."/>
            <person name="Kohler A."/>
            <person name="Murat C."/>
            <person name="Tang N."/>
            <person name="Roy S."/>
            <person name="Loubradou J."/>
            <person name="Henrissat B."/>
            <person name="Grigoriev I.V."/>
            <person name="Corradi N."/>
            <person name="Roux C."/>
            <person name="Martin F.M."/>
        </authorList>
    </citation>
    <scope>NUCLEOTIDE SEQUENCE [LARGE SCALE GENOMIC DNA]</scope>
    <source>
        <strain evidence="1 2">DAOM 227022</strain>
    </source>
</reference>
<evidence type="ECO:0000313" key="1">
    <source>
        <dbReference type="EMBL" id="RIA92647.1"/>
    </source>
</evidence>
<dbReference type="AlphaFoldDB" id="A0A397T8N2"/>
<dbReference type="EMBL" id="QKYT01000122">
    <property type="protein sequence ID" value="RIA92647.1"/>
    <property type="molecule type" value="Genomic_DNA"/>
</dbReference>
<gene>
    <name evidence="1" type="ORF">C1645_736218</name>
</gene>
<proteinExistence type="predicted"/>
<keyword evidence="2" id="KW-1185">Reference proteome</keyword>
<sequence>MASLGHLDDCFVRIAQIIPLYRPRQIASRWRNKLDPQLSPEPLTTREKIFINNKIRNCEMDDEHICWREIVRDLEIAFGRRHTDNKLRNYRNSILRIWKRNRENLAMNQFNRAPIEPKFVPKFIDCPFRMNPMF</sequence>
<name>A0A397T8N2_9GLOM</name>
<comment type="caution">
    <text evidence="1">The sequence shown here is derived from an EMBL/GenBank/DDBJ whole genome shotgun (WGS) entry which is preliminary data.</text>
</comment>
<organism evidence="1 2">
    <name type="scientific">Glomus cerebriforme</name>
    <dbReference type="NCBI Taxonomy" id="658196"/>
    <lineage>
        <taxon>Eukaryota</taxon>
        <taxon>Fungi</taxon>
        <taxon>Fungi incertae sedis</taxon>
        <taxon>Mucoromycota</taxon>
        <taxon>Glomeromycotina</taxon>
        <taxon>Glomeromycetes</taxon>
        <taxon>Glomerales</taxon>
        <taxon>Glomeraceae</taxon>
        <taxon>Glomus</taxon>
    </lineage>
</organism>